<dbReference type="InterPro" id="IPR012338">
    <property type="entry name" value="Beta-lactam/transpept-like"/>
</dbReference>
<dbReference type="Gene3D" id="3.40.710.10">
    <property type="entry name" value="DD-peptidase/beta-lactamase superfamily"/>
    <property type="match status" value="1"/>
</dbReference>
<feature type="domain" description="Beta-lactamase-related" evidence="1">
    <location>
        <begin position="48"/>
        <end position="387"/>
    </location>
</feature>
<dbReference type="EMBL" id="JBHSAB010000004">
    <property type="protein sequence ID" value="MFC3908306.1"/>
    <property type="molecule type" value="Genomic_DNA"/>
</dbReference>
<sequence length="518" mass="58903">MMKFFVKTFCSFMAILTMNANIQKSYAHPEFSDKQRLEKIQQVFPKIKKIYQDYAEKNHFPAFAFGIMVDGKLIYSEAEGYVNIEKKIPSDPNSMFRIASMTKGFTAMAILKLRDNGQLKLDDPVSLYIPEIKNQHVTSDSSEITIRDLLTHSAGFPLDNAWGDRQLNMSKKELKILLKKGLSFSNTSGISYEYSNLGFALLGMVIDEVSKMPYQEYIEKNIWQPLNMNDVSWEVSKIPSQKLVQGYHWNKTQWNQEKMLSDGAFGAMGGMISSLNSFSHYVALQQDVWPPRNDPETGPVKRSSIREMQQAWRFQELNTHYQFLNGHQCTMSSAYGYGLKWLRDCEGRTYVGHSGGLPGFGSNWFIMPDYGIGVILFANSTYAPAAEVNLQVLNELVKDANLQPRVFPPTTLLKDRQAILVKLLQNWDNPDAITFLADNFFLDSSIAARKQESISFFEKTGGIIRINEVIPENLLSGHFIIEGKKANLKINFTLTPQNPALIQEVRMELISKACDHIT</sequence>
<dbReference type="PANTHER" id="PTHR46825">
    <property type="entry name" value="D-ALANYL-D-ALANINE-CARBOXYPEPTIDASE/ENDOPEPTIDASE AMPH"/>
    <property type="match status" value="1"/>
</dbReference>
<evidence type="ECO:0000313" key="2">
    <source>
        <dbReference type="EMBL" id="MFC3908306.1"/>
    </source>
</evidence>
<protein>
    <submittedName>
        <fullName evidence="2">Serine hydrolase domain-containing protein</fullName>
        <ecNumber evidence="2">3.-.-.-</ecNumber>
    </submittedName>
</protein>
<dbReference type="RefSeq" id="WP_382341458.1">
    <property type="nucleotide sequence ID" value="NZ_JBHSAB010000004.1"/>
</dbReference>
<organism evidence="2 3">
    <name type="scientific">Legionella dresdenensis</name>
    <dbReference type="NCBI Taxonomy" id="450200"/>
    <lineage>
        <taxon>Bacteria</taxon>
        <taxon>Pseudomonadati</taxon>
        <taxon>Pseudomonadota</taxon>
        <taxon>Gammaproteobacteria</taxon>
        <taxon>Legionellales</taxon>
        <taxon>Legionellaceae</taxon>
        <taxon>Legionella</taxon>
    </lineage>
</organism>
<dbReference type="InterPro" id="IPR050491">
    <property type="entry name" value="AmpC-like"/>
</dbReference>
<accession>A0ABV8CDM6</accession>
<evidence type="ECO:0000259" key="1">
    <source>
        <dbReference type="Pfam" id="PF00144"/>
    </source>
</evidence>
<dbReference type="Pfam" id="PF00144">
    <property type="entry name" value="Beta-lactamase"/>
    <property type="match status" value="1"/>
</dbReference>
<gene>
    <name evidence="2" type="ORF">ACFORL_04360</name>
</gene>
<dbReference type="EC" id="3.-.-.-" evidence="2"/>
<keyword evidence="2" id="KW-0378">Hydrolase</keyword>
<keyword evidence="3" id="KW-1185">Reference proteome</keyword>
<dbReference type="SUPFAM" id="SSF56601">
    <property type="entry name" value="beta-lactamase/transpeptidase-like"/>
    <property type="match status" value="1"/>
</dbReference>
<evidence type="ECO:0000313" key="3">
    <source>
        <dbReference type="Proteomes" id="UP001595758"/>
    </source>
</evidence>
<name>A0ABV8CDM6_9GAMM</name>
<dbReference type="PANTHER" id="PTHR46825:SF9">
    <property type="entry name" value="BETA-LACTAMASE-RELATED DOMAIN-CONTAINING PROTEIN"/>
    <property type="match status" value="1"/>
</dbReference>
<dbReference type="Proteomes" id="UP001595758">
    <property type="component" value="Unassembled WGS sequence"/>
</dbReference>
<dbReference type="GO" id="GO:0016787">
    <property type="term" value="F:hydrolase activity"/>
    <property type="evidence" value="ECO:0007669"/>
    <property type="project" value="UniProtKB-KW"/>
</dbReference>
<reference evidence="3" key="1">
    <citation type="journal article" date="2019" name="Int. J. Syst. Evol. Microbiol.">
        <title>The Global Catalogue of Microorganisms (GCM) 10K type strain sequencing project: providing services to taxonomists for standard genome sequencing and annotation.</title>
        <authorList>
            <consortium name="The Broad Institute Genomics Platform"/>
            <consortium name="The Broad Institute Genome Sequencing Center for Infectious Disease"/>
            <person name="Wu L."/>
            <person name="Ma J."/>
        </authorList>
    </citation>
    <scope>NUCLEOTIDE SEQUENCE [LARGE SCALE GENOMIC DNA]</scope>
    <source>
        <strain evidence="3">CCUG 59858</strain>
    </source>
</reference>
<proteinExistence type="predicted"/>
<dbReference type="InterPro" id="IPR001466">
    <property type="entry name" value="Beta-lactam-related"/>
</dbReference>
<comment type="caution">
    <text evidence="2">The sequence shown here is derived from an EMBL/GenBank/DDBJ whole genome shotgun (WGS) entry which is preliminary data.</text>
</comment>